<dbReference type="PANTHER" id="PTHR48062">
    <property type="entry name" value="RECEPTOR-LIKE PROTEIN 14"/>
    <property type="match status" value="1"/>
</dbReference>
<evidence type="ECO:0000256" key="2">
    <source>
        <dbReference type="ARBA" id="ARBA00009592"/>
    </source>
</evidence>
<dbReference type="EMBL" id="HBGO01021265">
    <property type="protein sequence ID" value="CAD9343663.1"/>
    <property type="molecule type" value="Transcribed_RNA"/>
</dbReference>
<evidence type="ECO:0000313" key="11">
    <source>
        <dbReference type="EMBL" id="CAD9343663.1"/>
    </source>
</evidence>
<organism evidence="11">
    <name type="scientific">Trieres chinensis</name>
    <name type="common">Marine centric diatom</name>
    <name type="synonym">Odontella sinensis</name>
    <dbReference type="NCBI Taxonomy" id="1514140"/>
    <lineage>
        <taxon>Eukaryota</taxon>
        <taxon>Sar</taxon>
        <taxon>Stramenopiles</taxon>
        <taxon>Ochrophyta</taxon>
        <taxon>Bacillariophyta</taxon>
        <taxon>Mediophyceae</taxon>
        <taxon>Biddulphiophycidae</taxon>
        <taxon>Eupodiscales</taxon>
        <taxon>Parodontellaceae</taxon>
        <taxon>Trieres</taxon>
    </lineage>
</organism>
<evidence type="ECO:0000256" key="3">
    <source>
        <dbReference type="ARBA" id="ARBA00022475"/>
    </source>
</evidence>
<dbReference type="GO" id="GO:0005886">
    <property type="term" value="C:plasma membrane"/>
    <property type="evidence" value="ECO:0007669"/>
    <property type="project" value="UniProtKB-SubCell"/>
</dbReference>
<dbReference type="GO" id="GO:0012505">
    <property type="term" value="C:endomembrane system"/>
    <property type="evidence" value="ECO:0007669"/>
    <property type="project" value="UniProtKB-SubCell"/>
</dbReference>
<protein>
    <submittedName>
        <fullName evidence="11">Uncharacterized protein</fullName>
    </submittedName>
</protein>
<dbReference type="InterPro" id="IPR051502">
    <property type="entry name" value="RLP_Defense_Trigger"/>
</dbReference>
<dbReference type="PANTHER" id="PTHR48062:SF52">
    <property type="entry name" value="RECEPTOR-LIKE PROTEIN 8-RELATED"/>
    <property type="match status" value="1"/>
</dbReference>
<keyword evidence="4" id="KW-0433">Leucine-rich repeat</keyword>
<keyword evidence="8" id="KW-1133">Transmembrane helix</keyword>
<gene>
    <name evidence="11" type="ORF">OSIN01602_LOCUS12208</name>
</gene>
<evidence type="ECO:0000256" key="7">
    <source>
        <dbReference type="ARBA" id="ARBA00022737"/>
    </source>
</evidence>
<evidence type="ECO:0000256" key="6">
    <source>
        <dbReference type="ARBA" id="ARBA00022729"/>
    </source>
</evidence>
<keyword evidence="5" id="KW-0812">Transmembrane</keyword>
<dbReference type="FunFam" id="3.80.10.10:FF:000041">
    <property type="entry name" value="LRR receptor-like serine/threonine-protein kinase ERECTA"/>
    <property type="match status" value="1"/>
</dbReference>
<proteinExistence type="inferred from homology"/>
<keyword evidence="6" id="KW-0732">Signal</keyword>
<dbReference type="Pfam" id="PF00560">
    <property type="entry name" value="LRR_1"/>
    <property type="match status" value="1"/>
</dbReference>
<sequence length="187" mass="20291">MLSLDFCSFTGTVPSPIFTMPDLEHLHLGGNYLTGTLPSNIGNATKLQTLTLGSSRHPTNNLSGTIPQGISGLSELFFLELSSNQISGTLPDSISQLRNLQYLFLRGNNLEGNISMISELESLVFFSSAQNNLTGDLDVCGIPLLRHSEVDCASKEHRVTCECCNFCCSQELFDRGEGIFGCVPKLP</sequence>
<evidence type="ECO:0000256" key="5">
    <source>
        <dbReference type="ARBA" id="ARBA00022692"/>
    </source>
</evidence>
<dbReference type="Gene3D" id="3.80.10.10">
    <property type="entry name" value="Ribonuclease Inhibitor"/>
    <property type="match status" value="1"/>
</dbReference>
<accession>A0A7S2EL67</accession>
<dbReference type="Pfam" id="PF13855">
    <property type="entry name" value="LRR_8"/>
    <property type="match status" value="1"/>
</dbReference>
<keyword evidence="3" id="KW-1003">Cell membrane</keyword>
<comment type="subcellular location">
    <subcellularLocation>
        <location evidence="1">Cell membrane</location>
    </subcellularLocation>
    <subcellularLocation>
        <location evidence="10">Endomembrane system</location>
        <topology evidence="10">Single-pass membrane protein</topology>
    </subcellularLocation>
</comment>
<evidence type="ECO:0000256" key="4">
    <source>
        <dbReference type="ARBA" id="ARBA00022614"/>
    </source>
</evidence>
<keyword evidence="9" id="KW-0472">Membrane</keyword>
<keyword evidence="7" id="KW-0677">Repeat</keyword>
<evidence type="ECO:0000256" key="10">
    <source>
        <dbReference type="ARBA" id="ARBA00037847"/>
    </source>
</evidence>
<dbReference type="InterPro" id="IPR001611">
    <property type="entry name" value="Leu-rich_rpt"/>
</dbReference>
<evidence type="ECO:0000256" key="8">
    <source>
        <dbReference type="ARBA" id="ARBA00022989"/>
    </source>
</evidence>
<name>A0A7S2EL67_TRICV</name>
<evidence type="ECO:0000256" key="1">
    <source>
        <dbReference type="ARBA" id="ARBA00004236"/>
    </source>
</evidence>
<reference evidence="11" key="1">
    <citation type="submission" date="2021-01" db="EMBL/GenBank/DDBJ databases">
        <authorList>
            <person name="Corre E."/>
            <person name="Pelletier E."/>
            <person name="Niang G."/>
            <person name="Scheremetjew M."/>
            <person name="Finn R."/>
            <person name="Kale V."/>
            <person name="Holt S."/>
            <person name="Cochrane G."/>
            <person name="Meng A."/>
            <person name="Brown T."/>
            <person name="Cohen L."/>
        </authorList>
    </citation>
    <scope>NUCLEOTIDE SEQUENCE</scope>
    <source>
        <strain evidence="11">Grunow 1884</strain>
    </source>
</reference>
<dbReference type="AlphaFoldDB" id="A0A7S2EL67"/>
<dbReference type="SUPFAM" id="SSF52058">
    <property type="entry name" value="L domain-like"/>
    <property type="match status" value="1"/>
</dbReference>
<dbReference type="InterPro" id="IPR032675">
    <property type="entry name" value="LRR_dom_sf"/>
</dbReference>
<evidence type="ECO:0000256" key="9">
    <source>
        <dbReference type="ARBA" id="ARBA00023136"/>
    </source>
</evidence>
<comment type="similarity">
    <text evidence="2">Belongs to the RLP family.</text>
</comment>